<evidence type="ECO:0000313" key="2">
    <source>
        <dbReference type="Proteomes" id="UP000807306"/>
    </source>
</evidence>
<dbReference type="Pfam" id="PF13489">
    <property type="entry name" value="Methyltransf_23"/>
    <property type="match status" value="1"/>
</dbReference>
<proteinExistence type="predicted"/>
<dbReference type="Gene3D" id="3.40.50.150">
    <property type="entry name" value="Vaccinia Virus protein VP39"/>
    <property type="match status" value="1"/>
</dbReference>
<dbReference type="PANTHER" id="PTHR43591">
    <property type="entry name" value="METHYLTRANSFERASE"/>
    <property type="match status" value="1"/>
</dbReference>
<dbReference type="InterPro" id="IPR029063">
    <property type="entry name" value="SAM-dependent_MTases_sf"/>
</dbReference>
<dbReference type="OrthoDB" id="2013972at2759"/>
<comment type="caution">
    <text evidence="1">The sequence shown here is derived from an EMBL/GenBank/DDBJ whole genome shotgun (WGS) entry which is preliminary data.</text>
</comment>
<sequence length="364" mass="41238">MDYDSDTESDAYSMEAASESGISSVTSYNVDQSMRSASPVSVMSIDSTMQLFKREYGRELNNYSDVYNLPADEEELDRLDLQHQMFIEIFGEKYAPCMADVLEDEDGPTEKKSCLDLGCGAGSWITDVARDFPHVNAVAVDLIPMQATRDMPSNLRSEVDDINLGLEHYFADFNVVHARLIAAGVRDYHRMIDQLAHVVRPGGLVDLSEFDFYIYDINHQRVLFDRDNDIRAPWWGRWMHFLHDAVKAKGGDVDAATNLYGWVSQNPFFEDVTYTEHWLPIVPEPRVGPNAARMKKIDETMKSNVTTFLGSGRPLLLGNGMPEPLVTLLEERAAREIDERKVPQFTRLQCVTARRKLSPPSELS</sequence>
<evidence type="ECO:0008006" key="3">
    <source>
        <dbReference type="Google" id="ProtNLM"/>
    </source>
</evidence>
<accession>A0A9P6EMU2</accession>
<organism evidence="1 2">
    <name type="scientific">Crepidotus variabilis</name>
    <dbReference type="NCBI Taxonomy" id="179855"/>
    <lineage>
        <taxon>Eukaryota</taxon>
        <taxon>Fungi</taxon>
        <taxon>Dikarya</taxon>
        <taxon>Basidiomycota</taxon>
        <taxon>Agaricomycotina</taxon>
        <taxon>Agaricomycetes</taxon>
        <taxon>Agaricomycetidae</taxon>
        <taxon>Agaricales</taxon>
        <taxon>Agaricineae</taxon>
        <taxon>Crepidotaceae</taxon>
        <taxon>Crepidotus</taxon>
    </lineage>
</organism>
<dbReference type="EMBL" id="MU157833">
    <property type="protein sequence ID" value="KAF9531824.1"/>
    <property type="molecule type" value="Genomic_DNA"/>
</dbReference>
<reference evidence="1" key="1">
    <citation type="submission" date="2020-11" db="EMBL/GenBank/DDBJ databases">
        <authorList>
            <consortium name="DOE Joint Genome Institute"/>
            <person name="Ahrendt S."/>
            <person name="Riley R."/>
            <person name="Andreopoulos W."/>
            <person name="Labutti K."/>
            <person name="Pangilinan J."/>
            <person name="Ruiz-Duenas F.J."/>
            <person name="Barrasa J.M."/>
            <person name="Sanchez-Garcia M."/>
            <person name="Camarero S."/>
            <person name="Miyauchi S."/>
            <person name="Serrano A."/>
            <person name="Linde D."/>
            <person name="Babiker R."/>
            <person name="Drula E."/>
            <person name="Ayuso-Fernandez I."/>
            <person name="Pacheco R."/>
            <person name="Padilla G."/>
            <person name="Ferreira P."/>
            <person name="Barriuso J."/>
            <person name="Kellner H."/>
            <person name="Castanera R."/>
            <person name="Alfaro M."/>
            <person name="Ramirez L."/>
            <person name="Pisabarro A.G."/>
            <person name="Kuo A."/>
            <person name="Tritt A."/>
            <person name="Lipzen A."/>
            <person name="He G."/>
            <person name="Yan M."/>
            <person name="Ng V."/>
            <person name="Cullen D."/>
            <person name="Martin F."/>
            <person name="Rosso M.-N."/>
            <person name="Henrissat B."/>
            <person name="Hibbett D."/>
            <person name="Martinez A.T."/>
            <person name="Grigoriev I.V."/>
        </authorList>
    </citation>
    <scope>NUCLEOTIDE SEQUENCE</scope>
    <source>
        <strain evidence="1">CBS 506.95</strain>
    </source>
</reference>
<protein>
    <recommendedName>
        <fullName evidence="3">S-adenosyl-L-methionine-dependent methyltransferase</fullName>
    </recommendedName>
</protein>
<name>A0A9P6EMU2_9AGAR</name>
<dbReference type="PANTHER" id="PTHR43591:SF24">
    <property type="entry name" value="2-METHOXY-6-POLYPRENYL-1,4-BENZOQUINOL METHYLASE, MITOCHONDRIAL"/>
    <property type="match status" value="1"/>
</dbReference>
<dbReference type="Proteomes" id="UP000807306">
    <property type="component" value="Unassembled WGS sequence"/>
</dbReference>
<gene>
    <name evidence="1" type="ORF">CPB83DRAFT_847890</name>
</gene>
<dbReference type="CDD" id="cd02440">
    <property type="entry name" value="AdoMet_MTases"/>
    <property type="match status" value="1"/>
</dbReference>
<keyword evidence="2" id="KW-1185">Reference proteome</keyword>
<dbReference type="SUPFAM" id="SSF53335">
    <property type="entry name" value="S-adenosyl-L-methionine-dependent methyltransferases"/>
    <property type="match status" value="1"/>
</dbReference>
<evidence type="ECO:0000313" key="1">
    <source>
        <dbReference type="EMBL" id="KAF9531824.1"/>
    </source>
</evidence>
<dbReference type="AlphaFoldDB" id="A0A9P6EMU2"/>
<dbReference type="GO" id="GO:0008168">
    <property type="term" value="F:methyltransferase activity"/>
    <property type="evidence" value="ECO:0007669"/>
    <property type="project" value="TreeGrafter"/>
</dbReference>